<evidence type="ECO:0000256" key="6">
    <source>
        <dbReference type="SAM" id="MobiDB-lite"/>
    </source>
</evidence>
<evidence type="ECO:0000256" key="2">
    <source>
        <dbReference type="ARBA" id="ARBA00004496"/>
    </source>
</evidence>
<evidence type="ECO:0000259" key="8">
    <source>
        <dbReference type="PROSITE" id="PS51917"/>
    </source>
</evidence>
<dbReference type="GO" id="GO:0005634">
    <property type="term" value="C:nucleus"/>
    <property type="evidence" value="ECO:0007669"/>
    <property type="project" value="UniProtKB-SubCell"/>
</dbReference>
<feature type="domain" description="Pru" evidence="8">
    <location>
        <begin position="1"/>
        <end position="114"/>
    </location>
</feature>
<dbReference type="GeneID" id="28971048"/>
<dbReference type="EMBL" id="CP144540">
    <property type="protein sequence ID" value="WWC65703.1"/>
    <property type="molecule type" value="Genomic_DNA"/>
</dbReference>
<keyword evidence="4" id="KW-0647">Proteasome</keyword>
<dbReference type="Pfam" id="PF04683">
    <property type="entry name" value="Rpn13_ADRM1_Pru"/>
    <property type="match status" value="1"/>
</dbReference>
<organism evidence="9 10">
    <name type="scientific">Kwoniella dejecticola CBS 10117</name>
    <dbReference type="NCBI Taxonomy" id="1296121"/>
    <lineage>
        <taxon>Eukaryota</taxon>
        <taxon>Fungi</taxon>
        <taxon>Dikarya</taxon>
        <taxon>Basidiomycota</taxon>
        <taxon>Agaricomycotina</taxon>
        <taxon>Tremellomycetes</taxon>
        <taxon>Tremellales</taxon>
        <taxon>Cryptococcaceae</taxon>
        <taxon>Kwoniella</taxon>
    </lineage>
</organism>
<evidence type="ECO:0000256" key="1">
    <source>
        <dbReference type="ARBA" id="ARBA00004123"/>
    </source>
</evidence>
<dbReference type="InterPro" id="IPR038633">
    <property type="entry name" value="Rpn13/ADRM1_Pru_sf"/>
</dbReference>
<evidence type="ECO:0000256" key="4">
    <source>
        <dbReference type="ARBA" id="ARBA00022942"/>
    </source>
</evidence>
<gene>
    <name evidence="9" type="ORF">I303_108324</name>
</gene>
<keyword evidence="3" id="KW-0963">Cytoplasm</keyword>
<feature type="compositionally biased region" description="Low complexity" evidence="6">
    <location>
        <begin position="154"/>
        <end position="180"/>
    </location>
</feature>
<reference evidence="9" key="2">
    <citation type="submission" date="2024-02" db="EMBL/GenBank/DDBJ databases">
        <title>Comparative genomics of Cryptococcus and Kwoniella reveals pathogenesis evolution and contrasting modes of karyotype evolution via chromosome fusion or intercentromeric recombination.</title>
        <authorList>
            <person name="Coelho M.A."/>
            <person name="David-Palma M."/>
            <person name="Shea T."/>
            <person name="Bowers K."/>
            <person name="McGinley-Smith S."/>
            <person name="Mohammad A.W."/>
            <person name="Gnirke A."/>
            <person name="Yurkov A.M."/>
            <person name="Nowrousian M."/>
            <person name="Sun S."/>
            <person name="Cuomo C.A."/>
            <person name="Heitman J."/>
        </authorList>
    </citation>
    <scope>NUCLEOTIDE SEQUENCE</scope>
    <source>
        <strain evidence="9">CBS 10117</strain>
    </source>
</reference>
<dbReference type="PANTHER" id="PTHR12225:SF0">
    <property type="entry name" value="PROTEASOMAL UBIQUITIN RECEPTOR ADRM1"/>
    <property type="match status" value="1"/>
</dbReference>
<dbReference type="Gene3D" id="1.10.2020.20">
    <property type="match status" value="1"/>
</dbReference>
<keyword evidence="5" id="KW-0539">Nucleus</keyword>
<comment type="subcellular location">
    <subcellularLocation>
        <location evidence="2">Cytoplasm</location>
    </subcellularLocation>
    <subcellularLocation>
        <location evidence="1">Nucleus</location>
    </subcellularLocation>
</comment>
<dbReference type="InterPro" id="IPR044867">
    <property type="entry name" value="DEUBAD_dom"/>
</dbReference>
<dbReference type="GO" id="GO:0061133">
    <property type="term" value="F:endopeptidase activator activity"/>
    <property type="evidence" value="ECO:0007669"/>
    <property type="project" value="TreeGrafter"/>
</dbReference>
<reference evidence="9" key="1">
    <citation type="submission" date="2013-07" db="EMBL/GenBank/DDBJ databases">
        <authorList>
            <consortium name="The Broad Institute Genome Sequencing Platform"/>
            <person name="Cuomo C."/>
            <person name="Litvintseva A."/>
            <person name="Chen Y."/>
            <person name="Heitman J."/>
            <person name="Sun S."/>
            <person name="Springer D."/>
            <person name="Dromer F."/>
            <person name="Young S.K."/>
            <person name="Zeng Q."/>
            <person name="Gargeya S."/>
            <person name="Fitzgerald M."/>
            <person name="Abouelleil A."/>
            <person name="Alvarado L."/>
            <person name="Berlin A.M."/>
            <person name="Chapman S.B."/>
            <person name="Dewar J."/>
            <person name="Goldberg J."/>
            <person name="Griggs A."/>
            <person name="Gujja S."/>
            <person name="Hansen M."/>
            <person name="Howarth C."/>
            <person name="Imamovic A."/>
            <person name="Larimer J."/>
            <person name="McCowan C."/>
            <person name="Murphy C."/>
            <person name="Pearson M."/>
            <person name="Priest M."/>
            <person name="Roberts A."/>
            <person name="Saif S."/>
            <person name="Shea T."/>
            <person name="Sykes S."/>
            <person name="Wortman J."/>
            <person name="Nusbaum C."/>
            <person name="Birren B."/>
        </authorList>
    </citation>
    <scope>NUCLEOTIDE SEQUENCE</scope>
    <source>
        <strain evidence="9">CBS 10117</strain>
    </source>
</reference>
<dbReference type="Pfam" id="PF16550">
    <property type="entry name" value="RPN13_C"/>
    <property type="match status" value="1"/>
</dbReference>
<evidence type="ECO:0000313" key="9">
    <source>
        <dbReference type="EMBL" id="WWC65703.1"/>
    </source>
</evidence>
<evidence type="ECO:0000256" key="5">
    <source>
        <dbReference type="ARBA" id="ARBA00023242"/>
    </source>
</evidence>
<evidence type="ECO:0000256" key="3">
    <source>
        <dbReference type="ARBA" id="ARBA00022490"/>
    </source>
</evidence>
<sequence length="343" mass="36389">MASQISIAAGRSQRREGSKFVDALPEKGTLELRSEDGEYTHFTWKNRASGQVEDELLVFPGEATFEKVEQDPSGRTHILKFSSSDQKYFFWIQKSDQQAILRAQIDIDNLIKDPTYRIGSAPLPVPSTPQRPAQERSWPPTPGAPRLSHPEPAPRSTAAETSTPSAPPAAGSSTSATTTTEGMDVEQTPAHGGAGAGPDAGAGEGSQDQMARLLAEWARGGGLAPADDDARLTDVLSPVQMSTLLTTHPDLIPTITPLLPAGLDLPPNPSAQDLLPILSAPQFTDAIASLDNALRSGGLPGTMMRELGLPDAAGQSVKGFLEGLIGLRRDENAEGGDERMDED</sequence>
<evidence type="ECO:0008006" key="11">
    <source>
        <dbReference type="Google" id="ProtNLM"/>
    </source>
</evidence>
<dbReference type="InterPro" id="IPR006773">
    <property type="entry name" value="Rpn13/ADRM1"/>
</dbReference>
<evidence type="ECO:0000259" key="7">
    <source>
        <dbReference type="PROSITE" id="PS51916"/>
    </source>
</evidence>
<dbReference type="PANTHER" id="PTHR12225">
    <property type="entry name" value="ADHESION REGULATING MOLECULE 1 110 KDA CELL MEMBRANE GLYCOPROTEIN"/>
    <property type="match status" value="1"/>
</dbReference>
<dbReference type="Gene3D" id="2.30.29.70">
    <property type="entry name" value="Proteasomal ubiquitin receptor Rpn13/ADRM1"/>
    <property type="match status" value="1"/>
</dbReference>
<dbReference type="PROSITE" id="PS51917">
    <property type="entry name" value="PRU"/>
    <property type="match status" value="1"/>
</dbReference>
<name>A0AAJ8KXV2_9TREE</name>
<dbReference type="InterPro" id="IPR038108">
    <property type="entry name" value="RPN13_DEUBAD_sf"/>
</dbReference>
<dbReference type="GO" id="GO:0070628">
    <property type="term" value="F:proteasome binding"/>
    <property type="evidence" value="ECO:0007669"/>
    <property type="project" value="TreeGrafter"/>
</dbReference>
<proteinExistence type="predicted"/>
<feature type="compositionally biased region" description="Gly residues" evidence="6">
    <location>
        <begin position="192"/>
        <end position="204"/>
    </location>
</feature>
<dbReference type="AlphaFoldDB" id="A0AAJ8KXV2"/>
<accession>A0AAJ8KXV2</accession>
<dbReference type="GO" id="GO:0008541">
    <property type="term" value="C:proteasome regulatory particle, lid subcomplex"/>
    <property type="evidence" value="ECO:0007669"/>
    <property type="project" value="TreeGrafter"/>
</dbReference>
<dbReference type="Proteomes" id="UP000078595">
    <property type="component" value="Chromosome 11"/>
</dbReference>
<feature type="region of interest" description="Disordered" evidence="6">
    <location>
        <begin position="120"/>
        <end position="208"/>
    </location>
</feature>
<feature type="domain" description="DEUBAD" evidence="7">
    <location>
        <begin position="222"/>
        <end position="334"/>
    </location>
</feature>
<dbReference type="PROSITE" id="PS51916">
    <property type="entry name" value="DEUBAD"/>
    <property type="match status" value="1"/>
</dbReference>
<evidence type="ECO:0000313" key="10">
    <source>
        <dbReference type="Proteomes" id="UP000078595"/>
    </source>
</evidence>
<keyword evidence="10" id="KW-1185">Reference proteome</keyword>
<dbReference type="InterPro" id="IPR032368">
    <property type="entry name" value="RPN13_DEUBAD"/>
</dbReference>
<dbReference type="RefSeq" id="XP_065825872.1">
    <property type="nucleotide sequence ID" value="XM_065969800.1"/>
</dbReference>
<feature type="region of interest" description="Disordered" evidence="6">
    <location>
        <begin position="1"/>
        <end position="20"/>
    </location>
</feature>
<dbReference type="GO" id="GO:0005737">
    <property type="term" value="C:cytoplasm"/>
    <property type="evidence" value="ECO:0007669"/>
    <property type="project" value="UniProtKB-SubCell"/>
</dbReference>
<dbReference type="KEGG" id="kdj:28971048"/>
<protein>
    <recommendedName>
        <fullName evidence="11">Pru domain-containing protein</fullName>
    </recommendedName>
</protein>
<dbReference type="InterPro" id="IPR044868">
    <property type="entry name" value="Rpn13/ADRM1_Pru"/>
</dbReference>